<feature type="region of interest" description="Disordered" evidence="1">
    <location>
        <begin position="118"/>
        <end position="204"/>
    </location>
</feature>
<protein>
    <recommendedName>
        <fullName evidence="4">Meckel syndrome type 1 protein</fullName>
    </recommendedName>
</protein>
<feature type="region of interest" description="Disordered" evidence="1">
    <location>
        <begin position="360"/>
        <end position="382"/>
    </location>
</feature>
<proteinExistence type="predicted"/>
<evidence type="ECO:0000313" key="2">
    <source>
        <dbReference type="EMBL" id="WAS91038.1"/>
    </source>
</evidence>
<evidence type="ECO:0000313" key="3">
    <source>
        <dbReference type="Proteomes" id="UP001164459"/>
    </source>
</evidence>
<feature type="compositionally biased region" description="Pro residues" evidence="1">
    <location>
        <begin position="365"/>
        <end position="378"/>
    </location>
</feature>
<feature type="compositionally biased region" description="Low complexity" evidence="1">
    <location>
        <begin position="167"/>
        <end position="176"/>
    </location>
</feature>
<dbReference type="EMBL" id="CP114040">
    <property type="protein sequence ID" value="WAS91038.1"/>
    <property type="molecule type" value="Genomic_DNA"/>
</dbReference>
<evidence type="ECO:0008006" key="4">
    <source>
        <dbReference type="Google" id="ProtNLM"/>
    </source>
</evidence>
<evidence type="ECO:0000256" key="1">
    <source>
        <dbReference type="SAM" id="MobiDB-lite"/>
    </source>
</evidence>
<keyword evidence="3" id="KW-1185">Reference proteome</keyword>
<dbReference type="Proteomes" id="UP001164459">
    <property type="component" value="Chromosome"/>
</dbReference>
<feature type="compositionally biased region" description="Low complexity" evidence="1">
    <location>
        <begin position="269"/>
        <end position="307"/>
    </location>
</feature>
<accession>A0ABY7GVP7</accession>
<reference evidence="2" key="1">
    <citation type="submission" date="2022-11" db="EMBL/GenBank/DDBJ databases">
        <title>Minimal conservation of predation-associated metabolite biosynthetic gene clusters underscores biosynthetic potential of Myxococcota including descriptions for ten novel species: Archangium lansinium sp. nov., Myxococcus landrumus sp. nov., Nannocystis bai.</title>
        <authorList>
            <person name="Ahearne A."/>
            <person name="Stevens C."/>
            <person name="Dowd S."/>
        </authorList>
    </citation>
    <scope>NUCLEOTIDE SEQUENCE</scope>
    <source>
        <strain evidence="2">Fl3</strain>
    </source>
</reference>
<feature type="region of interest" description="Disordered" evidence="1">
    <location>
        <begin position="269"/>
        <end position="334"/>
    </location>
</feature>
<name>A0ABY7GVP7_9BACT</name>
<organism evidence="2 3">
    <name type="scientific">Nannocystis punicea</name>
    <dbReference type="NCBI Taxonomy" id="2995304"/>
    <lineage>
        <taxon>Bacteria</taxon>
        <taxon>Pseudomonadati</taxon>
        <taxon>Myxococcota</taxon>
        <taxon>Polyangia</taxon>
        <taxon>Nannocystales</taxon>
        <taxon>Nannocystaceae</taxon>
        <taxon>Nannocystis</taxon>
    </lineage>
</organism>
<dbReference type="RefSeq" id="WP_269033400.1">
    <property type="nucleotide sequence ID" value="NZ_CP114040.1"/>
</dbReference>
<gene>
    <name evidence="2" type="ORF">O0S08_33030</name>
</gene>
<sequence length="411" mass="41425">MTITDDSANRRTASAADLDAPLASAGVLLLARRSRAAAAPGPRRLACLPFLGLGRAARARRVTVEDPALAWASLPLASLLLWGLTPADGPRSPASAPTSPSGQVEAPLAGASLPLPLRHAEATSPPSRDVGAAPRWSAMQRPAPTPPAPTPPAPTAPALAPAPPATAAPAPAGAAAPRPPAPGPAASAGVVHTAPSEPRWALPVPAGSRPIAAARDLPASGSSPRVDHTWPLVPRPGAAALPATAAAPPAVASPAAIELPAPVPARAYDPASRAAAPPVAAPVAAPPRRSDRAPGGPAQLQPLPALPWAEGGTRVGRDGPALPGEPPLRPTLAGAPMELPQLLRAIDRVVERTVTERVARALAPSKPPPAPAPAPASAPAPEVFSEQGVRRLMVMMRRIEQYERLRGGELA</sequence>
<feature type="compositionally biased region" description="Pro residues" evidence="1">
    <location>
        <begin position="143"/>
        <end position="166"/>
    </location>
</feature>